<comment type="similarity">
    <text evidence="1">Belongs to the RAD52 family.</text>
</comment>
<sequence>MAGAFSGHLVDSFNQSMASTSGNISFNPNMHGTQANQSFNLFTQSSMFSEAASEATMMKIAALQAKLNQKLGPEYISQRPGGGGQRLTYAEGWKIINLANEVFGFNGWSTNIISLTTDFIDQSEGGTKFNICVTAIVRVTLRDGVYHEDTGCGTVENIKSKAQGLDKCKKEAVTDAVKRALRNFGNLMGNCLYDKSYTQEVVKIKVPPAKFDKSQLHRRPEFEEGNSAGSSTSTSTTASTSYSTLSARLPQNQQQQPQTNQYQRAPPAPPQVKTEPQPQSGFGNRPSDPKGKAPIQPHMPPPNGPANVSRLPPPLEAKSDNRRVSFAKAPAPPPNGNSSVTLGTSSSDRDEFDSFHGFSDDDALFASVNLEDLGRPIGDDDLGRPIAEEADMGRPLDYDDDPPAQAAAPEPAHPVSRPQQGARPTKTRLEAIIAAQLEQKQHEEVGASSNNAVAGRFTIPPGGHSVNNRASFGTTVTNENRNPNTNQIHGGNNNSTKNIEGVKQSTAPSMGGFQFPPGMPNPLQSSNGPGIGMKRPVDMMSSSINRGSRPGMGLQQAQQNSSNGRQVLGRLDNGDGGDIKRMRR</sequence>
<dbReference type="InterPro" id="IPR004585">
    <property type="entry name" value="DNA_recomb/repair_Rad52"/>
</dbReference>
<dbReference type="GO" id="GO:0003697">
    <property type="term" value="F:single-stranded DNA binding"/>
    <property type="evidence" value="ECO:0007669"/>
    <property type="project" value="UniProtKB-ARBA"/>
</dbReference>
<evidence type="ECO:0000313" key="7">
    <source>
        <dbReference type="Proteomes" id="UP000001861"/>
    </source>
</evidence>
<feature type="region of interest" description="Disordered" evidence="5">
    <location>
        <begin position="212"/>
        <end position="354"/>
    </location>
</feature>
<keyword evidence="3" id="KW-0233">DNA recombination</keyword>
<feature type="compositionally biased region" description="Low complexity" evidence="5">
    <location>
        <begin position="403"/>
        <end position="414"/>
    </location>
</feature>
<gene>
    <name evidence="6" type="ORF">CC1G_07736</name>
</gene>
<evidence type="ECO:0000313" key="6">
    <source>
        <dbReference type="EMBL" id="EAU89510.2"/>
    </source>
</evidence>
<feature type="region of interest" description="Disordered" evidence="5">
    <location>
        <begin position="392"/>
        <end position="424"/>
    </location>
</feature>
<dbReference type="InterPro" id="IPR042525">
    <property type="entry name" value="Rad52_Rad59_Rad22_sf"/>
</dbReference>
<dbReference type="PANTHER" id="PTHR12132">
    <property type="entry name" value="DNA REPAIR AND RECOMBINATION PROTEIN RAD52, RAD59"/>
    <property type="match status" value="1"/>
</dbReference>
<dbReference type="InterPro" id="IPR007232">
    <property type="entry name" value="Rad52_Rad59_Rad22"/>
</dbReference>
<dbReference type="Proteomes" id="UP000001861">
    <property type="component" value="Unassembled WGS sequence"/>
</dbReference>
<dbReference type="GO" id="GO:0006312">
    <property type="term" value="P:mitotic recombination"/>
    <property type="evidence" value="ECO:0007669"/>
    <property type="project" value="TreeGrafter"/>
</dbReference>
<dbReference type="OMA" id="FAPQMHG"/>
<dbReference type="Gene3D" id="3.30.390.80">
    <property type="entry name" value="DNA repair protein Rad52/59/22"/>
    <property type="match status" value="1"/>
</dbReference>
<proteinExistence type="inferred from homology"/>
<dbReference type="AlphaFoldDB" id="A8NBZ1"/>
<evidence type="ECO:0000256" key="4">
    <source>
        <dbReference type="ARBA" id="ARBA00023204"/>
    </source>
</evidence>
<reference evidence="6 7" key="1">
    <citation type="journal article" date="2010" name="Proc. Natl. Acad. Sci. U.S.A.">
        <title>Insights into evolution of multicellular fungi from the assembled chromosomes of the mushroom Coprinopsis cinerea (Coprinus cinereus).</title>
        <authorList>
            <person name="Stajich J.E."/>
            <person name="Wilke S.K."/>
            <person name="Ahren D."/>
            <person name="Au C.H."/>
            <person name="Birren B.W."/>
            <person name="Borodovsky M."/>
            <person name="Burns C."/>
            <person name="Canback B."/>
            <person name="Casselton L.A."/>
            <person name="Cheng C.K."/>
            <person name="Deng J."/>
            <person name="Dietrich F.S."/>
            <person name="Fargo D.C."/>
            <person name="Farman M.L."/>
            <person name="Gathman A.C."/>
            <person name="Goldberg J."/>
            <person name="Guigo R."/>
            <person name="Hoegger P.J."/>
            <person name="Hooker J.B."/>
            <person name="Huggins A."/>
            <person name="James T.Y."/>
            <person name="Kamada T."/>
            <person name="Kilaru S."/>
            <person name="Kodira C."/>
            <person name="Kues U."/>
            <person name="Kupfer D."/>
            <person name="Kwan H.S."/>
            <person name="Lomsadze A."/>
            <person name="Li W."/>
            <person name="Lilly W.W."/>
            <person name="Ma L.J."/>
            <person name="Mackey A.J."/>
            <person name="Manning G."/>
            <person name="Martin F."/>
            <person name="Muraguchi H."/>
            <person name="Natvig D.O."/>
            <person name="Palmerini H."/>
            <person name="Ramesh M.A."/>
            <person name="Rehmeyer C.J."/>
            <person name="Roe B.A."/>
            <person name="Shenoy N."/>
            <person name="Stanke M."/>
            <person name="Ter-Hovhannisyan V."/>
            <person name="Tunlid A."/>
            <person name="Velagapudi R."/>
            <person name="Vision T.J."/>
            <person name="Zeng Q."/>
            <person name="Zolan M.E."/>
            <person name="Pukkila P.J."/>
        </authorList>
    </citation>
    <scope>NUCLEOTIDE SEQUENCE [LARGE SCALE GENOMIC DNA]</scope>
    <source>
        <strain evidence="7">Okayama-7 / 130 / ATCC MYA-4618 / FGSC 9003</strain>
    </source>
</reference>
<dbReference type="STRING" id="240176.A8NBZ1"/>
<evidence type="ECO:0000256" key="2">
    <source>
        <dbReference type="ARBA" id="ARBA00022763"/>
    </source>
</evidence>
<keyword evidence="7" id="KW-1185">Reference proteome</keyword>
<dbReference type="GO" id="GO:0000730">
    <property type="term" value="P:DNA recombinase assembly"/>
    <property type="evidence" value="ECO:0007669"/>
    <property type="project" value="InterPro"/>
</dbReference>
<evidence type="ECO:0000256" key="5">
    <source>
        <dbReference type="SAM" id="MobiDB-lite"/>
    </source>
</evidence>
<keyword evidence="4" id="KW-0234">DNA repair</keyword>
<dbReference type="NCBIfam" id="TIGR00607">
    <property type="entry name" value="rad52"/>
    <property type="match status" value="1"/>
</dbReference>
<name>A8NBZ1_COPC7</name>
<accession>A8NBZ1</accession>
<protein>
    <submittedName>
        <fullName evidence="6">RAD52 DNA repair protein RADC</fullName>
    </submittedName>
</protein>
<dbReference type="EMBL" id="AACS02000009">
    <property type="protein sequence ID" value="EAU89510.2"/>
    <property type="molecule type" value="Genomic_DNA"/>
</dbReference>
<feature type="compositionally biased region" description="Polar residues" evidence="5">
    <location>
        <begin position="465"/>
        <end position="497"/>
    </location>
</feature>
<dbReference type="RefSeq" id="XP_001832349.2">
    <property type="nucleotide sequence ID" value="XM_001832297.2"/>
</dbReference>
<dbReference type="KEGG" id="cci:CC1G_07736"/>
<organism evidence="6 7">
    <name type="scientific">Coprinopsis cinerea (strain Okayama-7 / 130 / ATCC MYA-4618 / FGSC 9003)</name>
    <name type="common">Inky cap fungus</name>
    <name type="synonym">Hormographiella aspergillata</name>
    <dbReference type="NCBI Taxonomy" id="240176"/>
    <lineage>
        <taxon>Eukaryota</taxon>
        <taxon>Fungi</taxon>
        <taxon>Dikarya</taxon>
        <taxon>Basidiomycota</taxon>
        <taxon>Agaricomycotina</taxon>
        <taxon>Agaricomycetes</taxon>
        <taxon>Agaricomycetidae</taxon>
        <taxon>Agaricales</taxon>
        <taxon>Agaricineae</taxon>
        <taxon>Psathyrellaceae</taxon>
        <taxon>Coprinopsis</taxon>
    </lineage>
</organism>
<dbReference type="InterPro" id="IPR041247">
    <property type="entry name" value="Rad52_fam"/>
</dbReference>
<keyword evidence="2" id="KW-0227">DNA damage</keyword>
<evidence type="ECO:0000256" key="1">
    <source>
        <dbReference type="ARBA" id="ARBA00006638"/>
    </source>
</evidence>
<dbReference type="OrthoDB" id="206565at2759"/>
<comment type="caution">
    <text evidence="6">The sequence shown here is derived from an EMBL/GenBank/DDBJ whole genome shotgun (WGS) entry which is preliminary data.</text>
</comment>
<feature type="compositionally biased region" description="Polar residues" evidence="5">
    <location>
        <begin position="555"/>
        <end position="565"/>
    </location>
</feature>
<dbReference type="GO" id="GO:0005634">
    <property type="term" value="C:nucleus"/>
    <property type="evidence" value="ECO:0007669"/>
    <property type="project" value="InterPro"/>
</dbReference>
<dbReference type="PANTHER" id="PTHR12132:SF1">
    <property type="entry name" value="DNA REPAIR PROTEIN RAD52 HOMOLOG"/>
    <property type="match status" value="1"/>
</dbReference>
<dbReference type="InParanoid" id="A8NBZ1"/>
<feature type="compositionally biased region" description="Low complexity" evidence="5">
    <location>
        <begin position="227"/>
        <end position="263"/>
    </location>
</feature>
<feature type="region of interest" description="Disordered" evidence="5">
    <location>
        <begin position="524"/>
        <end position="584"/>
    </location>
</feature>
<dbReference type="Pfam" id="PF04098">
    <property type="entry name" value="Rad52_Rad22"/>
    <property type="match status" value="1"/>
</dbReference>
<evidence type="ECO:0000256" key="3">
    <source>
        <dbReference type="ARBA" id="ARBA00023172"/>
    </source>
</evidence>
<dbReference type="HOGENOM" id="CLU_011431_2_0_1"/>
<dbReference type="VEuPathDB" id="FungiDB:CC1G_07736"/>
<dbReference type="GeneID" id="6008833"/>
<feature type="compositionally biased region" description="Polar residues" evidence="5">
    <location>
        <begin position="336"/>
        <end position="346"/>
    </location>
</feature>
<feature type="compositionally biased region" description="Basic and acidic residues" evidence="5">
    <location>
        <begin position="212"/>
        <end position="222"/>
    </location>
</feature>
<feature type="region of interest" description="Disordered" evidence="5">
    <location>
        <begin position="440"/>
        <end position="497"/>
    </location>
</feature>
<dbReference type="eggNOG" id="KOG4141">
    <property type="taxonomic scope" value="Eukaryota"/>
</dbReference>
<dbReference type="GO" id="GO:0045002">
    <property type="term" value="P:double-strand break repair via single-strand annealing"/>
    <property type="evidence" value="ECO:0007669"/>
    <property type="project" value="InterPro"/>
</dbReference>
<dbReference type="SUPFAM" id="SSF54768">
    <property type="entry name" value="dsRNA-binding domain-like"/>
    <property type="match status" value="1"/>
</dbReference>
<dbReference type="FunFam" id="3.30.390.80:FF:000001">
    <property type="entry name" value="DNA repair protein RAD52 homolog"/>
    <property type="match status" value="1"/>
</dbReference>